<dbReference type="EMBL" id="PCVL01000025">
    <property type="protein sequence ID" value="PIQ72602.1"/>
    <property type="molecule type" value="Genomic_DNA"/>
</dbReference>
<reference evidence="1 2" key="1">
    <citation type="submission" date="2017-09" db="EMBL/GenBank/DDBJ databases">
        <title>Depth-based differentiation of microbial function through sediment-hosted aquifers and enrichment of novel symbionts in the deep terrestrial subsurface.</title>
        <authorList>
            <person name="Probst A.J."/>
            <person name="Ladd B."/>
            <person name="Jarett J.K."/>
            <person name="Geller-Mcgrath D.E."/>
            <person name="Sieber C.M."/>
            <person name="Emerson J.B."/>
            <person name="Anantharaman K."/>
            <person name="Thomas B.C."/>
            <person name="Malmstrom R."/>
            <person name="Stieglmeier M."/>
            <person name="Klingl A."/>
            <person name="Woyke T."/>
            <person name="Ryan C.M."/>
            <person name="Banfield J.F."/>
        </authorList>
    </citation>
    <scope>NUCLEOTIDE SEQUENCE [LARGE SCALE GENOMIC DNA]</scope>
    <source>
        <strain evidence="1">CG11_big_fil_rev_8_21_14_0_20_35_14</strain>
    </source>
</reference>
<protein>
    <submittedName>
        <fullName evidence="1">Uncharacterized protein</fullName>
    </submittedName>
</protein>
<name>A0A2H0KMX3_9BACT</name>
<accession>A0A2H0KMX3</accession>
<comment type="caution">
    <text evidence="1">The sequence shown here is derived from an EMBL/GenBank/DDBJ whole genome shotgun (WGS) entry which is preliminary data.</text>
</comment>
<evidence type="ECO:0000313" key="1">
    <source>
        <dbReference type="EMBL" id="PIQ72602.1"/>
    </source>
</evidence>
<dbReference type="Proteomes" id="UP000229570">
    <property type="component" value="Unassembled WGS sequence"/>
</dbReference>
<dbReference type="AlphaFoldDB" id="A0A2H0KMX3"/>
<sequence length="70" mass="8455">MYNWSVDIKRLKKDPEKFIVWKLEQSINYGLGNDKLNLKEIKKYLNKLNIDSDKRAYLNFILYGKKPTFI</sequence>
<organism evidence="1 2">
    <name type="scientific">Candidatus Roizmanbacteria bacterium CG11_big_fil_rev_8_21_14_0_20_35_14</name>
    <dbReference type="NCBI Taxonomy" id="1974855"/>
    <lineage>
        <taxon>Bacteria</taxon>
        <taxon>Candidatus Roizmaniibacteriota</taxon>
    </lineage>
</organism>
<proteinExistence type="predicted"/>
<evidence type="ECO:0000313" key="2">
    <source>
        <dbReference type="Proteomes" id="UP000229570"/>
    </source>
</evidence>
<gene>
    <name evidence="1" type="ORF">COV86_02020</name>
</gene>